<proteinExistence type="predicted"/>
<dbReference type="Gene3D" id="3.30.70.2220">
    <property type="entry name" value="CRISPR-Cas system, Cmr2 subunit, D1 domain, cysteine cluster"/>
    <property type="match status" value="1"/>
</dbReference>
<sequence>MTDWTLKIIALLHDPPGKTLGLAGHQRRAFELVERIIGEQEFRQRFGKAASELTKRDFEATPEGKLIKEADRIASAIDRAAFPNQTRLESPDFVRNAQIRHPFSGRSLPLALTGSSQDSVAQDILDFASGQADPRKKYLALWRILPLLSANSLTRLLPPDTRIIDHTLWAHLDVTSGLVSALPEVAMLQMSVGPVQTFIFEARRTQDLWMGSYLLSYLAWTGIKVIAESYGPDAVLYPSLRGHPWMDRWLQKELGTPPSSVFTGDITIAATPNKFVALVPAQEVNDLAGAVAQAIRNTWREIAEAVCQDFPGEPGNGVWMDIWKRQVEREDWPEIYWSAVLWPDVKSYPLQQGAQEALSRVEACLGQQPLRRQRLDLYERSWRQGTNVGTFYDALYELLTSALDARKHSRDFLPAEEDGEKCTVSPSLSALRTAEKQSREQVRQYWRQVADKLKNQGRAHELAADGRERLSAIAAIKRFAQRSYFEQHGVQIYFPSTSRVAAVPFYRELFRRLLVLEKTELREALRDHLASLEQLGYPKVSGEAAKAALPGLRKELEQLPSDLQGAAEAILRYDADVLYPERLEPRLLERELDLEDRNAALKAQQTCRDLRRAVGLVPPTYYAILVMDGDDMGKWLAGKHDKMPAFREAMHPDILPKFDALENAGDWQKMLGTPRPLAANLHASLSAALSTFAWRCVRWVVEERHFGRVVYAGGDDVLALLPLVEAIPAARELYALFTGHAEVKGGDLRIKDDSNGFLAWEDEVLLVPGPNITLSTGLAVVHHLYPLDAALAAAREAERAAKAVPGKAAVAVRVLKRSGETVTVRTRWESMGGLLDELVGHFAKERLSSRFAYDLNERAPVVTALPADARKAAIKQLVKRHKSDWLADPDGLVEHLGEWAQALDAQTPRENVDGVDVPQGLAELARWAVFARFVAQGGGE</sequence>
<dbReference type="EMBL" id="AP012337">
    <property type="protein sequence ID" value="BAM01350.1"/>
    <property type="molecule type" value="Genomic_DNA"/>
</dbReference>
<gene>
    <name evidence="4" type="ordered locus">CLDAP_33100</name>
</gene>
<keyword evidence="5" id="KW-1185">Reference proteome</keyword>
<dbReference type="RefSeq" id="WP_014434576.1">
    <property type="nucleotide sequence ID" value="NC_017079.1"/>
</dbReference>
<keyword evidence="2" id="KW-0051">Antiviral defense</keyword>
<keyword evidence="1" id="KW-0547">Nucleotide-binding</keyword>
<dbReference type="GO" id="GO:0000166">
    <property type="term" value="F:nucleotide binding"/>
    <property type="evidence" value="ECO:0007669"/>
    <property type="project" value="UniProtKB-KW"/>
</dbReference>
<dbReference type="STRING" id="926550.CLDAP_33100"/>
<accession>I0I7W2</accession>
<dbReference type="Proteomes" id="UP000007880">
    <property type="component" value="Chromosome"/>
</dbReference>
<dbReference type="NCBIfam" id="TIGR02577">
    <property type="entry name" value="cas_TM1794_Cmr2"/>
    <property type="match status" value="1"/>
</dbReference>
<organism evidence="4 5">
    <name type="scientific">Caldilinea aerophila (strain DSM 14535 / JCM 11387 / NBRC 104270 / STL-6-O1)</name>
    <dbReference type="NCBI Taxonomy" id="926550"/>
    <lineage>
        <taxon>Bacteria</taxon>
        <taxon>Bacillati</taxon>
        <taxon>Chloroflexota</taxon>
        <taxon>Caldilineae</taxon>
        <taxon>Caldilineales</taxon>
        <taxon>Caldilineaceae</taxon>
        <taxon>Caldilinea</taxon>
    </lineage>
</organism>
<dbReference type="InterPro" id="IPR043128">
    <property type="entry name" value="Rev_trsase/Diguanyl_cyclase"/>
</dbReference>
<dbReference type="OrthoDB" id="9758700at2"/>
<dbReference type="HOGENOM" id="CLU_012640_0_0_0"/>
<dbReference type="PROSITE" id="PS50887">
    <property type="entry name" value="GGDEF"/>
    <property type="match status" value="1"/>
</dbReference>
<dbReference type="eggNOG" id="COG1353">
    <property type="taxonomic scope" value="Bacteria"/>
</dbReference>
<dbReference type="GO" id="GO:0051607">
    <property type="term" value="P:defense response to virus"/>
    <property type="evidence" value="ECO:0007669"/>
    <property type="project" value="UniProtKB-KW"/>
</dbReference>
<dbReference type="Pfam" id="PF12469">
    <property type="entry name" value="Cmr2_N"/>
    <property type="match status" value="1"/>
</dbReference>
<dbReference type="KEGG" id="cap:CLDAP_33100"/>
<dbReference type="Pfam" id="PF22335">
    <property type="entry name" value="Cas10-Cmr2_palm2"/>
    <property type="match status" value="1"/>
</dbReference>
<name>I0I7W2_CALAS</name>
<dbReference type="InterPro" id="IPR013407">
    <property type="entry name" value="CRISPR-assoc_prot_Cmr2"/>
</dbReference>
<reference evidence="4 5" key="1">
    <citation type="submission" date="2012-02" db="EMBL/GenBank/DDBJ databases">
        <title>Complete genome sequence of Caldilinea aerophila DSM 14535 (= NBRC 102666).</title>
        <authorList>
            <person name="Oguchi A."/>
            <person name="Hosoyama A."/>
            <person name="Sekine M."/>
            <person name="Fukai R."/>
            <person name="Kato Y."/>
            <person name="Nakamura S."/>
            <person name="Hanada S."/>
            <person name="Yamazaki S."/>
            <person name="Fujita N."/>
        </authorList>
    </citation>
    <scope>NUCLEOTIDE SEQUENCE [LARGE SCALE GENOMIC DNA]</scope>
    <source>
        <strain evidence="5">DSM 14535 / JCM 11387 / NBRC 104270 / STL-6-O1</strain>
    </source>
</reference>
<feature type="domain" description="GGDEF" evidence="3">
    <location>
        <begin position="620"/>
        <end position="815"/>
    </location>
</feature>
<dbReference type="Gene3D" id="3.30.70.270">
    <property type="match status" value="1"/>
</dbReference>
<dbReference type="InterPro" id="IPR038242">
    <property type="entry name" value="Cmr2_N"/>
</dbReference>
<evidence type="ECO:0000256" key="1">
    <source>
        <dbReference type="ARBA" id="ARBA00022741"/>
    </source>
</evidence>
<dbReference type="InterPro" id="IPR024615">
    <property type="entry name" value="CRISPR-assoc_Cmr2_N"/>
</dbReference>
<dbReference type="PATRIC" id="fig|926550.5.peg.3576"/>
<evidence type="ECO:0000259" key="3">
    <source>
        <dbReference type="PROSITE" id="PS50887"/>
    </source>
</evidence>
<dbReference type="InterPro" id="IPR000160">
    <property type="entry name" value="GGDEF_dom"/>
</dbReference>
<protein>
    <recommendedName>
        <fullName evidence="3">GGDEF domain-containing protein</fullName>
    </recommendedName>
</protein>
<dbReference type="AlphaFoldDB" id="I0I7W2"/>
<evidence type="ECO:0000313" key="4">
    <source>
        <dbReference type="EMBL" id="BAM01350.1"/>
    </source>
</evidence>
<evidence type="ECO:0000313" key="5">
    <source>
        <dbReference type="Proteomes" id="UP000007880"/>
    </source>
</evidence>
<dbReference type="InterPro" id="IPR054767">
    <property type="entry name" value="Cas10-Cmr2_palm2"/>
</dbReference>
<evidence type="ECO:0000256" key="2">
    <source>
        <dbReference type="ARBA" id="ARBA00023118"/>
    </source>
</evidence>